<dbReference type="AlphaFoldDB" id="A0A2R4P2Z4"/>
<reference evidence="1 2" key="1">
    <citation type="journal article" date="2018" name="Emerg. Microbes Infect.">
        <title>Genomic analysis of oral Campylobacter concisus strains identified a potential bacterial molecular marker associated with active Crohn's disease.</title>
        <authorList>
            <person name="Liu F."/>
            <person name="Ma R."/>
            <person name="Tay C.Y.A."/>
            <person name="Octavia S."/>
            <person name="Lan R."/>
            <person name="Chung H.K.L."/>
            <person name="Riordan S.M."/>
            <person name="Grimm M.C."/>
            <person name="Leong R.W."/>
            <person name="Tanaka M.M."/>
            <person name="Connor S."/>
            <person name="Zhang L."/>
        </authorList>
    </citation>
    <scope>NUCLEOTIDE SEQUENCE [LARGE SCALE GENOMIC DNA]</scope>
    <source>
        <strain evidence="1 2">P2CDO4</strain>
        <plasmid evidence="1">pICON</plasmid>
    </source>
</reference>
<dbReference type="Proteomes" id="UP000241854">
    <property type="component" value="Plasmid pICON"/>
</dbReference>
<organism evidence="1 2">
    <name type="scientific">Campylobacter concisus</name>
    <dbReference type="NCBI Taxonomy" id="199"/>
    <lineage>
        <taxon>Bacteria</taxon>
        <taxon>Pseudomonadati</taxon>
        <taxon>Campylobacterota</taxon>
        <taxon>Epsilonproteobacteria</taxon>
        <taxon>Campylobacterales</taxon>
        <taxon>Campylobacteraceae</taxon>
        <taxon>Campylobacter</taxon>
    </lineage>
</organism>
<gene>
    <name evidence="1" type="ORF">CCS77_2028</name>
</gene>
<geneLocation type="plasmid" evidence="2">
    <name>picon</name>
</geneLocation>
<protein>
    <submittedName>
        <fullName evidence="1">Uncharacterized protein</fullName>
    </submittedName>
</protein>
<sequence>MESRDYVKLLDAPLGSEADVLRSKMQYVIRGVGLNLVSASKKMGLESFATLNDFYKKDQIPSFTFFDKFCSTFNVSEQWLFDLENNENFMPFEPSVIRAGRHLFSCKDATISIIIFHNYVVVVADKDNKMGVIGRTFDLSSCDTDKNINALTELIKVSKKVNLYKASKDFPSFVFGSIPPIGYVLRSDCVAKDLLPSNEYSIIQKIKDVLSLEAKEVDEFLVKRFVDSNVYCNSDDKQSEPDIGIHGLYIEEL</sequence>
<evidence type="ECO:0000313" key="1">
    <source>
        <dbReference type="EMBL" id="AVX45034.1"/>
    </source>
</evidence>
<keyword evidence="1" id="KW-0614">Plasmid</keyword>
<name>A0A2R4P2Z4_9BACT</name>
<dbReference type="RefSeq" id="WP_107917341.1">
    <property type="nucleotide sequence ID" value="NZ_CP021643.1"/>
</dbReference>
<accession>A0A2R4P2Z4</accession>
<evidence type="ECO:0000313" key="2">
    <source>
        <dbReference type="Proteomes" id="UP000241854"/>
    </source>
</evidence>
<dbReference type="EMBL" id="CP021643">
    <property type="protein sequence ID" value="AVX45034.1"/>
    <property type="molecule type" value="Genomic_DNA"/>
</dbReference>
<proteinExistence type="predicted"/>